<proteinExistence type="predicted"/>
<organism evidence="2 3">
    <name type="scientific">Penicillium roqueforti (strain FM164)</name>
    <dbReference type="NCBI Taxonomy" id="1365484"/>
    <lineage>
        <taxon>Eukaryota</taxon>
        <taxon>Fungi</taxon>
        <taxon>Dikarya</taxon>
        <taxon>Ascomycota</taxon>
        <taxon>Pezizomycotina</taxon>
        <taxon>Eurotiomycetes</taxon>
        <taxon>Eurotiomycetidae</taxon>
        <taxon>Eurotiales</taxon>
        <taxon>Aspergillaceae</taxon>
        <taxon>Penicillium</taxon>
    </lineage>
</organism>
<dbReference type="OrthoDB" id="4336565at2759"/>
<accession>W6Q591</accession>
<evidence type="ECO:0000313" key="2">
    <source>
        <dbReference type="EMBL" id="CDM31141.1"/>
    </source>
</evidence>
<reference evidence="2" key="1">
    <citation type="journal article" date="2014" name="Nat. Commun.">
        <title>Multiple recent horizontal transfers of a large genomic region in cheese making fungi.</title>
        <authorList>
            <person name="Cheeseman K."/>
            <person name="Ropars J."/>
            <person name="Renault P."/>
            <person name="Dupont J."/>
            <person name="Gouzy J."/>
            <person name="Branca A."/>
            <person name="Abraham A.L."/>
            <person name="Ceppi M."/>
            <person name="Conseiller E."/>
            <person name="Debuchy R."/>
            <person name="Malagnac F."/>
            <person name="Goarin A."/>
            <person name="Silar P."/>
            <person name="Lacoste S."/>
            <person name="Sallet E."/>
            <person name="Bensimon A."/>
            <person name="Giraud T."/>
            <person name="Brygoo Y."/>
        </authorList>
    </citation>
    <scope>NUCLEOTIDE SEQUENCE [LARGE SCALE GENOMIC DNA]</scope>
    <source>
        <strain evidence="2">FM164</strain>
    </source>
</reference>
<name>W6Q591_PENRF</name>
<keyword evidence="3" id="KW-1185">Reference proteome</keyword>
<evidence type="ECO:0000256" key="1">
    <source>
        <dbReference type="SAM" id="MobiDB-lite"/>
    </source>
</evidence>
<protein>
    <submittedName>
        <fullName evidence="2">Uncharacterized protein</fullName>
    </submittedName>
</protein>
<dbReference type="AlphaFoldDB" id="W6Q591"/>
<sequence>MASDELSELLHRWERVAVLCDAPQASVQCYIGREHSTSWIMTVVNEWINENHLIWTLCAALADSGLDQEWTRRFDLYYRREWHRIQLMVQVTQGAERLMLDIRPPPMLLAVFAHHNGSTARYHAIISTPARTRADGGLLNLLRHVYHGGISSTDVFDVVLCGEGMTGIAPESPPYSALGLPDHSIPVLNLPPPYENTPGSDRSELFSERYPTPPPPYRGTSPAPPGWTPPS</sequence>
<evidence type="ECO:0000313" key="3">
    <source>
        <dbReference type="Proteomes" id="UP000030686"/>
    </source>
</evidence>
<dbReference type="OMA" id="VITEWIN"/>
<dbReference type="EMBL" id="HG792016">
    <property type="protein sequence ID" value="CDM31141.1"/>
    <property type="molecule type" value="Genomic_DNA"/>
</dbReference>
<dbReference type="Proteomes" id="UP000030686">
    <property type="component" value="Unassembled WGS sequence"/>
</dbReference>
<feature type="compositionally biased region" description="Pro residues" evidence="1">
    <location>
        <begin position="211"/>
        <end position="231"/>
    </location>
</feature>
<gene>
    <name evidence="2" type="ORF">PROQFM164_S02g001291</name>
</gene>
<feature type="region of interest" description="Disordered" evidence="1">
    <location>
        <begin position="188"/>
        <end position="231"/>
    </location>
</feature>